<dbReference type="PANTHER" id="PTHR48248:SF4">
    <property type="match status" value="1"/>
</dbReference>
<keyword evidence="1" id="KW-0175">Coiled coil</keyword>
<dbReference type="AlphaFoldDB" id="A0A0D2PR18"/>
<dbReference type="PANTHER" id="PTHR48248">
    <property type="entry name" value="UVR DOMAIN-CONTAINING PROTEIN"/>
    <property type="match status" value="1"/>
</dbReference>
<dbReference type="Proteomes" id="UP000032304">
    <property type="component" value="Chromosome 5"/>
</dbReference>
<proteinExistence type="predicted"/>
<sequence>MLAAYLVWKIITQFSSVQNLSYYKPTTVVIPMAPRRIDHVASKPEMWKHLKARVEAKRLKVEMGKVREDQECLRVEQRNLITRFGEIERQYDELKQEAEMIAKQSGLTRIKLGLMLGILIAREGGHLVQAANLTRFLGEIVAMEKASAIHRKQMQWSFFEQNFGDF</sequence>
<dbReference type="Gramene" id="KJB29518">
    <property type="protein sequence ID" value="KJB29518"/>
    <property type="gene ID" value="B456_005G105000"/>
</dbReference>
<dbReference type="EMBL" id="CM001744">
    <property type="protein sequence ID" value="KJB29518.1"/>
    <property type="molecule type" value="Genomic_DNA"/>
</dbReference>
<accession>A0A0D2PR18</accession>
<organism evidence="2 3">
    <name type="scientific">Gossypium raimondii</name>
    <name type="common">Peruvian cotton</name>
    <name type="synonym">Gossypium klotzschianum subsp. raimondii</name>
    <dbReference type="NCBI Taxonomy" id="29730"/>
    <lineage>
        <taxon>Eukaryota</taxon>
        <taxon>Viridiplantae</taxon>
        <taxon>Streptophyta</taxon>
        <taxon>Embryophyta</taxon>
        <taxon>Tracheophyta</taxon>
        <taxon>Spermatophyta</taxon>
        <taxon>Magnoliopsida</taxon>
        <taxon>eudicotyledons</taxon>
        <taxon>Gunneridae</taxon>
        <taxon>Pentapetalae</taxon>
        <taxon>rosids</taxon>
        <taxon>malvids</taxon>
        <taxon>Malvales</taxon>
        <taxon>Malvaceae</taxon>
        <taxon>Malvoideae</taxon>
        <taxon>Gossypium</taxon>
    </lineage>
</organism>
<dbReference type="OrthoDB" id="953546at2759"/>
<feature type="coiled-coil region" evidence="1">
    <location>
        <begin position="77"/>
        <end position="104"/>
    </location>
</feature>
<evidence type="ECO:0000313" key="2">
    <source>
        <dbReference type="EMBL" id="KJB29518.1"/>
    </source>
</evidence>
<reference evidence="2 3" key="1">
    <citation type="journal article" date="2012" name="Nature">
        <title>Repeated polyploidization of Gossypium genomes and the evolution of spinnable cotton fibres.</title>
        <authorList>
            <person name="Paterson A.H."/>
            <person name="Wendel J.F."/>
            <person name="Gundlach H."/>
            <person name="Guo H."/>
            <person name="Jenkins J."/>
            <person name="Jin D."/>
            <person name="Llewellyn D."/>
            <person name="Showmaker K.C."/>
            <person name="Shu S."/>
            <person name="Udall J."/>
            <person name="Yoo M.J."/>
            <person name="Byers R."/>
            <person name="Chen W."/>
            <person name="Doron-Faigenboim A."/>
            <person name="Duke M.V."/>
            <person name="Gong L."/>
            <person name="Grimwood J."/>
            <person name="Grover C."/>
            <person name="Grupp K."/>
            <person name="Hu G."/>
            <person name="Lee T.H."/>
            <person name="Li J."/>
            <person name="Lin L."/>
            <person name="Liu T."/>
            <person name="Marler B.S."/>
            <person name="Page J.T."/>
            <person name="Roberts A.W."/>
            <person name="Romanel E."/>
            <person name="Sanders W.S."/>
            <person name="Szadkowski E."/>
            <person name="Tan X."/>
            <person name="Tang H."/>
            <person name="Xu C."/>
            <person name="Wang J."/>
            <person name="Wang Z."/>
            <person name="Zhang D."/>
            <person name="Zhang L."/>
            <person name="Ashrafi H."/>
            <person name="Bedon F."/>
            <person name="Bowers J.E."/>
            <person name="Brubaker C.L."/>
            <person name="Chee P.W."/>
            <person name="Das S."/>
            <person name="Gingle A.R."/>
            <person name="Haigler C.H."/>
            <person name="Harker D."/>
            <person name="Hoffmann L.V."/>
            <person name="Hovav R."/>
            <person name="Jones D.C."/>
            <person name="Lemke C."/>
            <person name="Mansoor S."/>
            <person name="ur Rahman M."/>
            <person name="Rainville L.N."/>
            <person name="Rambani A."/>
            <person name="Reddy U.K."/>
            <person name="Rong J.K."/>
            <person name="Saranga Y."/>
            <person name="Scheffler B.E."/>
            <person name="Scheffler J.A."/>
            <person name="Stelly D.M."/>
            <person name="Triplett B.A."/>
            <person name="Van Deynze A."/>
            <person name="Vaslin M.F."/>
            <person name="Waghmare V.N."/>
            <person name="Walford S.A."/>
            <person name="Wright R.J."/>
            <person name="Zaki E.A."/>
            <person name="Zhang T."/>
            <person name="Dennis E.S."/>
            <person name="Mayer K.F."/>
            <person name="Peterson D.G."/>
            <person name="Rokhsar D.S."/>
            <person name="Wang X."/>
            <person name="Schmutz J."/>
        </authorList>
    </citation>
    <scope>NUCLEOTIDE SEQUENCE [LARGE SCALE GENOMIC DNA]</scope>
</reference>
<name>A0A0D2PR18_GOSRA</name>
<protein>
    <submittedName>
        <fullName evidence="2">Uncharacterized protein</fullName>
    </submittedName>
</protein>
<evidence type="ECO:0000256" key="1">
    <source>
        <dbReference type="SAM" id="Coils"/>
    </source>
</evidence>
<gene>
    <name evidence="2" type="ORF">B456_005G105000</name>
</gene>
<keyword evidence="3" id="KW-1185">Reference proteome</keyword>
<evidence type="ECO:0000313" key="3">
    <source>
        <dbReference type="Proteomes" id="UP000032304"/>
    </source>
</evidence>